<dbReference type="EMBL" id="OZ023720">
    <property type="protein sequence ID" value="CAK9869417.1"/>
    <property type="molecule type" value="Genomic_DNA"/>
</dbReference>
<name>A0ABP1B2U7_9BRYO</name>
<proteinExistence type="predicted"/>
<evidence type="ECO:0000313" key="1">
    <source>
        <dbReference type="EMBL" id="CAK9869417.1"/>
    </source>
</evidence>
<evidence type="ECO:0000313" key="2">
    <source>
        <dbReference type="Proteomes" id="UP001497522"/>
    </source>
</evidence>
<keyword evidence="2" id="KW-1185">Reference proteome</keyword>
<protein>
    <submittedName>
        <fullName evidence="1">Uncharacterized protein</fullName>
    </submittedName>
</protein>
<accession>A0ABP1B2U7</accession>
<dbReference type="Proteomes" id="UP001497522">
    <property type="component" value="Chromosome 19"/>
</dbReference>
<sequence length="102" mass="11526">MAVATPNTKRREKKLYREKKKGELLTVLADCNELALLDEAIDHQGGAQDRRANQEAKQAIGCQKSIVRRLEVVLFLSFFFTVPAPSPYRQGKACSHKAWRIA</sequence>
<gene>
    <name evidence="1" type="ORF">CSSPJE1EN2_LOCUS12175</name>
</gene>
<organism evidence="1 2">
    <name type="scientific">Sphagnum jensenii</name>
    <dbReference type="NCBI Taxonomy" id="128206"/>
    <lineage>
        <taxon>Eukaryota</taxon>
        <taxon>Viridiplantae</taxon>
        <taxon>Streptophyta</taxon>
        <taxon>Embryophyta</taxon>
        <taxon>Bryophyta</taxon>
        <taxon>Sphagnophytina</taxon>
        <taxon>Sphagnopsida</taxon>
        <taxon>Sphagnales</taxon>
        <taxon>Sphagnaceae</taxon>
        <taxon>Sphagnum</taxon>
    </lineage>
</organism>
<reference evidence="1" key="1">
    <citation type="submission" date="2024-03" db="EMBL/GenBank/DDBJ databases">
        <authorList>
            <consortium name="ELIXIR-Norway"/>
            <consortium name="Elixir Norway"/>
        </authorList>
    </citation>
    <scope>NUCLEOTIDE SEQUENCE</scope>
</reference>